<evidence type="ECO:0000313" key="3">
    <source>
        <dbReference type="EMBL" id="TMP57159.1"/>
    </source>
</evidence>
<dbReference type="Proteomes" id="UP000307706">
    <property type="component" value="Unassembled WGS sequence"/>
</dbReference>
<protein>
    <recommendedName>
        <fullName evidence="1">A-factor biosynthesis hotdog domain-containing protein</fullName>
    </recommendedName>
</protein>
<dbReference type="EMBL" id="PNCK01000100">
    <property type="protein sequence ID" value="TMP39176.1"/>
    <property type="molecule type" value="Genomic_DNA"/>
</dbReference>
<evidence type="ECO:0000313" key="5">
    <source>
        <dbReference type="Proteomes" id="UP000307706"/>
    </source>
</evidence>
<proteinExistence type="predicted"/>
<reference evidence="3" key="3">
    <citation type="submission" date="2019-09" db="EMBL/GenBank/DDBJ databases">
        <title>Co-occurence of chitin degradation, pigmentation and bioactivity in marine Pseudoalteromonas.</title>
        <authorList>
            <person name="Sonnenschein E.C."/>
            <person name="Bech P.K."/>
        </authorList>
    </citation>
    <scope>NUCLEOTIDE SEQUENCE</scope>
    <source>
        <strain evidence="3">S2231</strain>
    </source>
</reference>
<dbReference type="OrthoDB" id="594159at2"/>
<evidence type="ECO:0000313" key="2">
    <source>
        <dbReference type="EMBL" id="TMP39176.1"/>
    </source>
</evidence>
<dbReference type="RefSeq" id="WP_138598493.1">
    <property type="nucleotide sequence ID" value="NZ_PNCK01000100.1"/>
</dbReference>
<comment type="caution">
    <text evidence="3">The sequence shown here is derived from an EMBL/GenBank/DDBJ whole genome shotgun (WGS) entry which is preliminary data.</text>
</comment>
<feature type="domain" description="A-factor biosynthesis hotdog" evidence="1">
    <location>
        <begin position="131"/>
        <end position="235"/>
    </location>
</feature>
<accession>A0A5S3XPG3</accession>
<gene>
    <name evidence="3" type="ORF">CWB96_13865</name>
    <name evidence="2" type="ORF">CWB97_20820</name>
</gene>
<dbReference type="Proteomes" id="UP000305730">
    <property type="component" value="Unassembled WGS sequence"/>
</dbReference>
<dbReference type="Pfam" id="PF03756">
    <property type="entry name" value="AfsA"/>
    <property type="match status" value="1"/>
</dbReference>
<evidence type="ECO:0000313" key="4">
    <source>
        <dbReference type="Proteomes" id="UP000305730"/>
    </source>
</evidence>
<dbReference type="AlphaFoldDB" id="A0A5S3XPG3"/>
<dbReference type="InterPro" id="IPR005509">
    <property type="entry name" value="AfsA_hotdog_dom"/>
</dbReference>
<keyword evidence="4" id="KW-1185">Reference proteome</keyword>
<reference evidence="4 5" key="1">
    <citation type="submission" date="2017-12" db="EMBL/GenBank/DDBJ databases">
        <authorList>
            <person name="Paulsen S."/>
            <person name="Gram L.K."/>
        </authorList>
    </citation>
    <scope>NUCLEOTIDE SEQUENCE [LARGE SCALE GENOMIC DNA]</scope>
    <source>
        <strain evidence="3 5">S2231</strain>
        <strain evidence="2 4">S2233</strain>
    </source>
</reference>
<evidence type="ECO:0000259" key="1">
    <source>
        <dbReference type="Pfam" id="PF03756"/>
    </source>
</evidence>
<reference evidence="4 5" key="2">
    <citation type="submission" date="2019-06" db="EMBL/GenBank/DDBJ databases">
        <title>Co-occurence of chitin degradation, pigmentation and bioactivity in marine Pseudoalteromonas.</title>
        <authorList>
            <person name="Sonnenschein E.C."/>
            <person name="Bech P.K."/>
        </authorList>
    </citation>
    <scope>NUCLEOTIDE SEQUENCE [LARGE SCALE GENOMIC DNA]</scope>
    <source>
        <strain evidence="5">S2231</strain>
        <strain evidence="2 4">S2233</strain>
    </source>
</reference>
<dbReference type="EMBL" id="PNCL01000073">
    <property type="protein sequence ID" value="TMP57159.1"/>
    <property type="molecule type" value="Genomic_DNA"/>
</dbReference>
<sequence length="363" mass="40901">MGHILPKLLHKHLADDVLLTDPLKVLPGRFVSQATSKSNDPVINTLNSLYIISENNEYVLRMPVSSDEKLGLSFGVVLDEAKNEKMRAVPHQVLAELAETLPSDSSEYLDYSDKAITAFLEHHGVERHSSSFQFINDADHYFFYRKPHEHVPGIMLLEAARQAIYYQLYTHSDHELGKVTVSLSELKATFFNYAELMYPIEVVIDDLTATDTLKPKEVLYSVSFCQRGRVLARVDSLAPVIALKRFQLARNARLFDDEDRFSPVTAAPITALLTHANGEQSLISLNEVSLNGCNTSNPSVSLGDEGYVTVLYGNKLHFHTKASCKFVTDRSVEWVFDKVSFEQKELLREIIKRGFISSSHSPR</sequence>
<organism evidence="3 5">
    <name type="scientific">Pseudoalteromonas citrea</name>
    <dbReference type="NCBI Taxonomy" id="43655"/>
    <lineage>
        <taxon>Bacteria</taxon>
        <taxon>Pseudomonadati</taxon>
        <taxon>Pseudomonadota</taxon>
        <taxon>Gammaproteobacteria</taxon>
        <taxon>Alteromonadales</taxon>
        <taxon>Pseudoalteromonadaceae</taxon>
        <taxon>Pseudoalteromonas</taxon>
    </lineage>
</organism>
<name>A0A5S3XPG3_9GAMM</name>